<dbReference type="InterPro" id="IPR015943">
    <property type="entry name" value="WD40/YVTN_repeat-like_dom_sf"/>
</dbReference>
<dbReference type="Proteomes" id="UP001217963">
    <property type="component" value="Chromosome VII"/>
</dbReference>
<keyword evidence="1" id="KW-0853">WD repeat</keyword>
<comment type="pathway">
    <text evidence="3">Protein modification.</text>
</comment>
<dbReference type="PANTHER" id="PTHR46042">
    <property type="entry name" value="DIPHTHINE METHYLTRANSFERASE"/>
    <property type="match status" value="1"/>
</dbReference>
<keyword evidence="2" id="KW-0677">Repeat</keyword>
<dbReference type="InterPro" id="IPR052415">
    <property type="entry name" value="Diphthine_MTase"/>
</dbReference>
<keyword evidence="5" id="KW-1185">Reference proteome</keyword>
<dbReference type="InterPro" id="IPR036322">
    <property type="entry name" value="WD40_repeat_dom_sf"/>
</dbReference>
<proteinExistence type="predicted"/>
<dbReference type="SUPFAM" id="SSF50978">
    <property type="entry name" value="WD40 repeat-like"/>
    <property type="match status" value="1"/>
</dbReference>
<reference evidence="4 5" key="1">
    <citation type="submission" date="2023-02" db="EMBL/GenBank/DDBJ databases">
        <title>Encephalitozoon hellem ATCC 50451 complete genome.</title>
        <authorList>
            <person name="Mascarenhas dos Santos A.C."/>
            <person name="Julian A.T."/>
            <person name="Pombert J.-F."/>
        </authorList>
    </citation>
    <scope>NUCLEOTIDE SEQUENCE [LARGE SCALE GENOMIC DNA]</scope>
    <source>
        <strain evidence="4 5">ATCC 50451</strain>
    </source>
</reference>
<gene>
    <name evidence="4" type="ORF">PFJ87_07g00440</name>
</gene>
<evidence type="ECO:0000313" key="4">
    <source>
        <dbReference type="EMBL" id="WEL38968.1"/>
    </source>
</evidence>
<dbReference type="PANTHER" id="PTHR46042:SF1">
    <property type="entry name" value="DIPHTHINE METHYLTRANSFERASE"/>
    <property type="match status" value="1"/>
</dbReference>
<evidence type="ECO:0000313" key="5">
    <source>
        <dbReference type="Proteomes" id="UP001217963"/>
    </source>
</evidence>
<sequence>MYKSLRVFLGLLMEEFEADIPIDCLCCTSSSLVAGGYLFNEGVRSGKIYFYSLESMNIESELATSGTLDIKINEQTLYSANSSDVSAVHLASGSAVRMETAYVNTYVEICDSNVFVSDVEGGVGVHDNGMRFLKAIKVSEAPIWVLKASGKELICGSEDGMLRFIDTRTFSEWHRMKRASGITSIYECPEYLYVGSYDECIEIIDKRKYEAVRKVMIGGGVWRICREGGAFYLSCMYEGLKICDDELNVVERLPTNSIAYGLTVKDSKVFFTSFYDRKIYKLERP</sequence>
<evidence type="ECO:0000256" key="3">
    <source>
        <dbReference type="ARBA" id="ARBA00043952"/>
    </source>
</evidence>
<dbReference type="EMBL" id="CP119068">
    <property type="protein sequence ID" value="WEL38968.1"/>
    <property type="molecule type" value="Genomic_DNA"/>
</dbReference>
<evidence type="ECO:0000256" key="2">
    <source>
        <dbReference type="ARBA" id="ARBA00022737"/>
    </source>
</evidence>
<evidence type="ECO:0000256" key="1">
    <source>
        <dbReference type="ARBA" id="ARBA00022574"/>
    </source>
</evidence>
<organism evidence="4 5">
    <name type="scientific">Encephalitozoon hellem</name>
    <name type="common">Microsporidian parasite</name>
    <dbReference type="NCBI Taxonomy" id="27973"/>
    <lineage>
        <taxon>Eukaryota</taxon>
        <taxon>Fungi</taxon>
        <taxon>Fungi incertae sedis</taxon>
        <taxon>Microsporidia</taxon>
        <taxon>Unikaryonidae</taxon>
        <taxon>Encephalitozoon</taxon>
    </lineage>
</organism>
<name>A0ABY8CJB0_ENCHE</name>
<accession>A0ABY8CJB0</accession>
<dbReference type="Gene3D" id="2.130.10.10">
    <property type="entry name" value="YVTN repeat-like/Quinoprotein amine dehydrogenase"/>
    <property type="match status" value="1"/>
</dbReference>
<protein>
    <submittedName>
        <fullName evidence="4">WD40 domain-containing protein</fullName>
    </submittedName>
</protein>